<protein>
    <submittedName>
        <fullName evidence="3">Hypothetical_protein</fullName>
    </submittedName>
</protein>
<keyword evidence="1" id="KW-1133">Transmembrane helix</keyword>
<keyword evidence="4" id="KW-1185">Reference proteome</keyword>
<evidence type="ECO:0000256" key="1">
    <source>
        <dbReference type="SAM" id="Phobius"/>
    </source>
</evidence>
<evidence type="ECO:0000313" key="2">
    <source>
        <dbReference type="EMBL" id="CAI9926544.1"/>
    </source>
</evidence>
<dbReference type="EMBL" id="CATOUU010000369">
    <property type="protein sequence ID" value="CAI9926544.1"/>
    <property type="molecule type" value="Genomic_DNA"/>
</dbReference>
<evidence type="ECO:0000313" key="3">
    <source>
        <dbReference type="EMBL" id="CAL6002873.1"/>
    </source>
</evidence>
<dbReference type="AlphaFoldDB" id="A0AA86TRL3"/>
<organism evidence="2">
    <name type="scientific">Hexamita inflata</name>
    <dbReference type="NCBI Taxonomy" id="28002"/>
    <lineage>
        <taxon>Eukaryota</taxon>
        <taxon>Metamonada</taxon>
        <taxon>Diplomonadida</taxon>
        <taxon>Hexamitidae</taxon>
        <taxon>Hexamitinae</taxon>
        <taxon>Hexamita</taxon>
    </lineage>
</organism>
<evidence type="ECO:0000313" key="4">
    <source>
        <dbReference type="Proteomes" id="UP001642409"/>
    </source>
</evidence>
<sequence length="142" mass="16813">MTSPGIEPEPDQETFGVSKQYPCSHCTTTSYLTTNSDISQQLKFDNYVILEQDWLQQQYKVFMSKSCSRNHRLLLIQLTYLTRNISQMNRIAAVKIQVKRNKLYFLFLTLYIQYLICNIVVQPKYLICNVKQRKKWLSDTEV</sequence>
<feature type="transmembrane region" description="Helical" evidence="1">
    <location>
        <begin position="103"/>
        <end position="121"/>
    </location>
</feature>
<dbReference type="EMBL" id="CAXDID020000046">
    <property type="protein sequence ID" value="CAL6002873.1"/>
    <property type="molecule type" value="Genomic_DNA"/>
</dbReference>
<gene>
    <name evidence="2" type="ORF">HINF_LOCUS14189</name>
    <name evidence="3" type="ORF">HINF_LOCUS18130</name>
</gene>
<name>A0AA86TRL3_9EUKA</name>
<proteinExistence type="predicted"/>
<accession>A0AA86TRL3</accession>
<keyword evidence="1" id="KW-0472">Membrane</keyword>
<keyword evidence="1" id="KW-0812">Transmembrane</keyword>
<comment type="caution">
    <text evidence="2">The sequence shown here is derived from an EMBL/GenBank/DDBJ whole genome shotgun (WGS) entry which is preliminary data.</text>
</comment>
<dbReference type="Proteomes" id="UP001642409">
    <property type="component" value="Unassembled WGS sequence"/>
</dbReference>
<reference evidence="2" key="1">
    <citation type="submission" date="2023-06" db="EMBL/GenBank/DDBJ databases">
        <authorList>
            <person name="Kurt Z."/>
        </authorList>
    </citation>
    <scope>NUCLEOTIDE SEQUENCE</scope>
</reference>
<reference evidence="3 4" key="2">
    <citation type="submission" date="2024-07" db="EMBL/GenBank/DDBJ databases">
        <authorList>
            <person name="Akdeniz Z."/>
        </authorList>
    </citation>
    <scope>NUCLEOTIDE SEQUENCE [LARGE SCALE GENOMIC DNA]</scope>
</reference>